<feature type="compositionally biased region" description="Polar residues" evidence="1">
    <location>
        <begin position="427"/>
        <end position="438"/>
    </location>
</feature>
<feature type="region of interest" description="Disordered" evidence="1">
    <location>
        <begin position="378"/>
        <end position="632"/>
    </location>
</feature>
<comment type="caution">
    <text evidence="2">The sequence shown here is derived from an EMBL/GenBank/DDBJ whole genome shotgun (WGS) entry which is preliminary data.</text>
</comment>
<keyword evidence="3" id="KW-1185">Reference proteome</keyword>
<sequence>MDCIKRQHLLELLSPAVAAHHPRASRALADYIARPLTDDELEQFVTTLILTKQKKHARQATQAELLQRIDRAKTQYATYLRAMNKRDIRVQWLSSKDLQSFGPTYQRQHWLHVQEVFSHRYEEPTKEFDEVKGKWHTGFSIVVSCAELEKLSEITNGWPVHFKDNVDPTYAPPSTRKPPLMRDIWKGLAQSLERTHASRFEFVPTPLERGDDHWFPFPTFHFTARERMFNAYRGATIKELDLWERGHPKHILLRGCARAGQTDRTVLGASAPAENGEAVVVRESLAADGPLAARMEEEDPQIADFFSGKFAGHKCLQMPGMSGIPPEQPAVTGRYDKAARVQPPAECRIMAGSESDEGSGSVAVASLSTVSGNLKRMKSFVRKPSRGEALAPSTEETETLQPQEEQVPGEPLAILPSSSPMSLLSAQFASSQTHMETPQTPPDSISPANPPPLETSRMQFRRRVPSAADKAKPKRTTPRRPGLKATKSQDSTLSNASTTATRTESSSSLEPLTNTSTAETKLSVSCGDSPSPTNLWSQPADASEKQSGARRKDSGLGTFSPGRRATTSIQRIDARGQRSSCAVSQFSDCSNLSSQKPRGRSIDNRKDSCFSAPMGHQPSAAQHALIAASSPK</sequence>
<evidence type="ECO:0000256" key="1">
    <source>
        <dbReference type="SAM" id="MobiDB-lite"/>
    </source>
</evidence>
<feature type="compositionally biased region" description="Polar residues" evidence="1">
    <location>
        <begin position="509"/>
        <end position="537"/>
    </location>
</feature>
<dbReference type="EMBL" id="JBBWRZ010000002">
    <property type="protein sequence ID" value="KAK8243902.1"/>
    <property type="molecule type" value="Genomic_DNA"/>
</dbReference>
<accession>A0ABR1YYV7</accession>
<feature type="compositionally biased region" description="Low complexity" evidence="1">
    <location>
        <begin position="494"/>
        <end position="508"/>
    </location>
</feature>
<name>A0ABR1YYV7_9PEZI</name>
<reference evidence="2 3" key="1">
    <citation type="submission" date="2024-04" db="EMBL/GenBank/DDBJ databases">
        <title>Phyllosticta paracitricarpa is synonymous to the EU quarantine fungus P. citricarpa based on phylogenomic analyses.</title>
        <authorList>
            <consortium name="Lawrence Berkeley National Laboratory"/>
            <person name="Van Ingen-Buijs V.A."/>
            <person name="Van Westerhoven A.C."/>
            <person name="Haridas S."/>
            <person name="Skiadas P."/>
            <person name="Martin F."/>
            <person name="Groenewald J.Z."/>
            <person name="Crous P.W."/>
            <person name="Seidl M.F."/>
        </authorList>
    </citation>
    <scope>NUCLEOTIDE SEQUENCE [LARGE SCALE GENOMIC DNA]</scope>
    <source>
        <strain evidence="2 3">CBS 123374</strain>
    </source>
</reference>
<feature type="compositionally biased region" description="Basic residues" evidence="1">
    <location>
        <begin position="472"/>
        <end position="482"/>
    </location>
</feature>
<evidence type="ECO:0000313" key="2">
    <source>
        <dbReference type="EMBL" id="KAK8243902.1"/>
    </source>
</evidence>
<proteinExistence type="predicted"/>
<evidence type="ECO:0000313" key="3">
    <source>
        <dbReference type="Proteomes" id="UP001492380"/>
    </source>
</evidence>
<organism evidence="2 3">
    <name type="scientific">Phyllosticta capitalensis</name>
    <dbReference type="NCBI Taxonomy" id="121624"/>
    <lineage>
        <taxon>Eukaryota</taxon>
        <taxon>Fungi</taxon>
        <taxon>Dikarya</taxon>
        <taxon>Ascomycota</taxon>
        <taxon>Pezizomycotina</taxon>
        <taxon>Dothideomycetes</taxon>
        <taxon>Dothideomycetes incertae sedis</taxon>
        <taxon>Botryosphaeriales</taxon>
        <taxon>Phyllostictaceae</taxon>
        <taxon>Phyllosticta</taxon>
    </lineage>
</organism>
<feature type="compositionally biased region" description="Low complexity" evidence="1">
    <location>
        <begin position="399"/>
        <end position="425"/>
    </location>
</feature>
<protein>
    <submittedName>
        <fullName evidence="2">Uncharacterized protein</fullName>
    </submittedName>
</protein>
<dbReference type="Proteomes" id="UP001492380">
    <property type="component" value="Unassembled WGS sequence"/>
</dbReference>
<gene>
    <name evidence="2" type="ORF">HDK90DRAFT_137259</name>
</gene>
<feature type="compositionally biased region" description="Polar residues" evidence="1">
    <location>
        <begin position="577"/>
        <end position="596"/>
    </location>
</feature>